<evidence type="ECO:0000313" key="5">
    <source>
        <dbReference type="Ensembl" id="ENSOANP00000011422.3"/>
    </source>
</evidence>
<protein>
    <recommendedName>
        <fullName evidence="2">Biogenesis of lysosome-related organelles complex 1 subunit 5</fullName>
    </recommendedName>
    <alternativeName>
        <fullName evidence="3">Protein Muted homolog</fullName>
    </alternativeName>
</protein>
<dbReference type="STRING" id="9258.ENSOANP00000011422"/>
<dbReference type="Proteomes" id="UP000002279">
    <property type="component" value="Chromosome X2"/>
</dbReference>
<dbReference type="PANTHER" id="PTHR31784:SF2">
    <property type="entry name" value="BIOGENESIS OF LYSOSOME-RELATED ORGANELLES COMPLEX 1 SUBUNIT 5"/>
    <property type="match status" value="1"/>
</dbReference>
<feature type="region of interest" description="Disordered" evidence="4">
    <location>
        <begin position="250"/>
        <end position="282"/>
    </location>
</feature>
<dbReference type="GO" id="GO:0030133">
    <property type="term" value="C:transport vesicle"/>
    <property type="evidence" value="ECO:0007669"/>
    <property type="project" value="InterPro"/>
</dbReference>
<reference evidence="5" key="2">
    <citation type="submission" date="2025-08" db="UniProtKB">
        <authorList>
            <consortium name="Ensembl"/>
        </authorList>
    </citation>
    <scope>IDENTIFICATION</scope>
    <source>
        <strain evidence="5">Glennie</strain>
    </source>
</reference>
<evidence type="ECO:0000256" key="2">
    <source>
        <dbReference type="ARBA" id="ARBA00019580"/>
    </source>
</evidence>
<dbReference type="GeneTree" id="ENSGT00390000016974"/>
<evidence type="ECO:0000256" key="4">
    <source>
        <dbReference type="SAM" id="MobiDB-lite"/>
    </source>
</evidence>
<organism evidence="5 6">
    <name type="scientific">Ornithorhynchus anatinus</name>
    <name type="common">Duckbill platypus</name>
    <dbReference type="NCBI Taxonomy" id="9258"/>
    <lineage>
        <taxon>Eukaryota</taxon>
        <taxon>Metazoa</taxon>
        <taxon>Chordata</taxon>
        <taxon>Craniata</taxon>
        <taxon>Vertebrata</taxon>
        <taxon>Euteleostomi</taxon>
        <taxon>Mammalia</taxon>
        <taxon>Monotremata</taxon>
        <taxon>Ornithorhynchidae</taxon>
        <taxon>Ornithorhynchus</taxon>
    </lineage>
</organism>
<sequence>MSSAGPQGETGGPVPSAPQSRSDCVAASFSGLLRLKESPARSDDVPPLQGRLLFLLLRGPAQAQCGGMSGGGGGGGMEAVVEGEAGPSLPGLPAPVGGRRRDSPGAGGSPIHLVIKDLGEIHSRLLDHRPIIQGEARYFVKEFEEKRGLREVRVLEKLKNMICETNELTLPKCKETLHDSLNQVLLRLQAANHSIHRLQQRELEQRKLHNDQIMVIEKQRKTQWEAFVKEQHSKQGEVEEEHKKAMERLKEQCSNNGREFDANFQGRDSNRNGEIPGLDQSA</sequence>
<dbReference type="InterPro" id="IPR017243">
    <property type="entry name" value="Bloc1s5"/>
</dbReference>
<dbReference type="HOGENOM" id="CLU_110751_1_0_1"/>
<dbReference type="AlphaFoldDB" id="F6XYE5"/>
<comment type="similarity">
    <text evidence="1">Belongs to the BLOC1S5 family.</text>
</comment>
<evidence type="ECO:0000256" key="3">
    <source>
        <dbReference type="ARBA" id="ARBA00031992"/>
    </source>
</evidence>
<dbReference type="InParanoid" id="F6XYE5"/>
<name>F6XYE5_ORNAN</name>
<accession>F6XYE5</accession>
<dbReference type="PANTHER" id="PTHR31784">
    <property type="entry name" value="BIOGENESIS OF LYSOSOME-RELATED ORGANELLES COMPLEX 1 SUBUNIT 5"/>
    <property type="match status" value="1"/>
</dbReference>
<dbReference type="Pfam" id="PF14942">
    <property type="entry name" value="Muted"/>
    <property type="match status" value="1"/>
</dbReference>
<proteinExistence type="inferred from homology"/>
<dbReference type="Ensembl" id="ENSOANT00000011424.3">
    <property type="protein sequence ID" value="ENSOANP00000011422.3"/>
    <property type="gene ID" value="ENSOANG00000007179.3"/>
</dbReference>
<evidence type="ECO:0000256" key="1">
    <source>
        <dbReference type="ARBA" id="ARBA00010754"/>
    </source>
</evidence>
<dbReference type="GO" id="GO:0031083">
    <property type="term" value="C:BLOC-1 complex"/>
    <property type="evidence" value="ECO:0000318"/>
    <property type="project" value="GO_Central"/>
</dbReference>
<gene>
    <name evidence="5" type="primary">BLOC1S5</name>
</gene>
<reference evidence="5 6" key="1">
    <citation type="journal article" date="2008" name="Nature">
        <title>Genome analysis of the platypus reveals unique signatures of evolution.</title>
        <authorList>
            <person name="Warren W.C."/>
            <person name="Hillier L.W."/>
            <person name="Marshall Graves J.A."/>
            <person name="Birney E."/>
            <person name="Ponting C.P."/>
            <person name="Grutzner F."/>
            <person name="Belov K."/>
            <person name="Miller W."/>
            <person name="Clarke L."/>
            <person name="Chinwalla A.T."/>
            <person name="Yang S.P."/>
            <person name="Heger A."/>
            <person name="Locke D.P."/>
            <person name="Miethke P."/>
            <person name="Waters P.D."/>
            <person name="Veyrunes F."/>
            <person name="Fulton L."/>
            <person name="Fulton B."/>
            <person name="Graves T."/>
            <person name="Wallis J."/>
            <person name="Puente X.S."/>
            <person name="Lopez-Otin C."/>
            <person name="Ordonez G.R."/>
            <person name="Eichler E.E."/>
            <person name="Chen L."/>
            <person name="Cheng Z."/>
            <person name="Deakin J.E."/>
            <person name="Alsop A."/>
            <person name="Thompson K."/>
            <person name="Kirby P."/>
            <person name="Papenfuss A.T."/>
            <person name="Wakefield M.J."/>
            <person name="Olender T."/>
            <person name="Lancet D."/>
            <person name="Huttley G.A."/>
            <person name="Smit A.F."/>
            <person name="Pask A."/>
            <person name="Temple-Smith P."/>
            <person name="Batzer M.A."/>
            <person name="Walker J.A."/>
            <person name="Konkel M.K."/>
            <person name="Harris R.S."/>
            <person name="Whittington C.M."/>
            <person name="Wong E.S."/>
            <person name="Gemmell N.J."/>
            <person name="Buschiazzo E."/>
            <person name="Vargas Jentzsch I.M."/>
            <person name="Merkel A."/>
            <person name="Schmitz J."/>
            <person name="Zemann A."/>
            <person name="Churakov G."/>
            <person name="Kriegs J.O."/>
            <person name="Brosius J."/>
            <person name="Murchison E.P."/>
            <person name="Sachidanandam R."/>
            <person name="Smith C."/>
            <person name="Hannon G.J."/>
            <person name="Tsend-Ayush E."/>
            <person name="McMillan D."/>
            <person name="Attenborough R."/>
            <person name="Rens W."/>
            <person name="Ferguson-Smith M."/>
            <person name="Lefevre C.M."/>
            <person name="Sharp J.A."/>
            <person name="Nicholas K.R."/>
            <person name="Ray D.A."/>
            <person name="Kube M."/>
            <person name="Reinhardt R."/>
            <person name="Pringle T.H."/>
            <person name="Taylor J."/>
            <person name="Jones R.C."/>
            <person name="Nixon B."/>
            <person name="Dacheux J.L."/>
            <person name="Niwa H."/>
            <person name="Sekita Y."/>
            <person name="Huang X."/>
            <person name="Stark A."/>
            <person name="Kheradpour P."/>
            <person name="Kellis M."/>
            <person name="Flicek P."/>
            <person name="Chen Y."/>
            <person name="Webber C."/>
            <person name="Hardison R."/>
            <person name="Nelson J."/>
            <person name="Hallsworth-Pepin K."/>
            <person name="Delehaunty K."/>
            <person name="Markovic C."/>
            <person name="Minx P."/>
            <person name="Feng Y."/>
            <person name="Kremitzki C."/>
            <person name="Mitreva M."/>
            <person name="Glasscock J."/>
            <person name="Wylie T."/>
            <person name="Wohldmann P."/>
            <person name="Thiru P."/>
            <person name="Nhan M.N."/>
            <person name="Pohl C.S."/>
            <person name="Smith S.M."/>
            <person name="Hou S."/>
            <person name="Nefedov M."/>
            <person name="de Jong P.J."/>
            <person name="Renfree M.B."/>
            <person name="Mardis E.R."/>
            <person name="Wilson R.K."/>
        </authorList>
    </citation>
    <scope>NUCLEOTIDE SEQUENCE [LARGE SCALE GENOMIC DNA]</scope>
    <source>
        <strain evidence="5 6">Glennie</strain>
    </source>
</reference>
<feature type="region of interest" description="Disordered" evidence="4">
    <location>
        <begin position="89"/>
        <end position="109"/>
    </location>
</feature>
<keyword evidence="6" id="KW-1185">Reference proteome</keyword>
<reference evidence="5" key="3">
    <citation type="submission" date="2025-09" db="UniProtKB">
        <authorList>
            <consortium name="Ensembl"/>
        </authorList>
    </citation>
    <scope>IDENTIFICATION</scope>
    <source>
        <strain evidence="5">Glennie</strain>
    </source>
</reference>
<dbReference type="FunCoup" id="F6XYE5">
    <property type="interactions" value="798"/>
</dbReference>
<dbReference type="Bgee" id="ENSOANG00000007179">
    <property type="expression patterns" value="Expressed in ovary and 8 other cell types or tissues"/>
</dbReference>
<evidence type="ECO:0000313" key="6">
    <source>
        <dbReference type="Proteomes" id="UP000002279"/>
    </source>
</evidence>
<feature type="region of interest" description="Disordered" evidence="4">
    <location>
        <begin position="1"/>
        <end position="23"/>
    </location>
</feature>
<dbReference type="eggNOG" id="ENOG502S2QH">
    <property type="taxonomic scope" value="Eukaryota"/>
</dbReference>